<evidence type="ECO:0000259" key="2">
    <source>
        <dbReference type="Pfam" id="PF12571"/>
    </source>
</evidence>
<dbReference type="RefSeq" id="WP_052741534.1">
    <property type="nucleotide sequence ID" value="NZ_LN831776.1"/>
</dbReference>
<name>A0A0E3WJA3_9BACL</name>
<sequence>MAVFGGMTLTNKGLVLQGKAQAGAQLKYTRIAIGDGVLSGQSIPAMNALISQKKSLSITRLQTQPPNKAVIGASLSNADITTGFYFREVGVFAQDPDAGEILYAYANAGVTADYIAPGGGTDIIEKVFDCIVVVGTASNITATLDDSLVFARESEVTAKFNVSTGHKHTGVAGDGPKITASGLADSSVGTAQLGAKVVTQAKIGDKAVGAGQLMDGAATDTIIGNRTISDAAAPTGDTGTPTTLLGLLANMIKSITGKSSWRTAPATTLEAAKVHADDSIRHITAAERTTWNAKAPLDSPTLTGTPTGPTPAADTSTKQLATAEFVLNQAGTAAPGRDFNNSGLVGTSKKYAREDHLHPATYPNDYKTAAALPSTYPVGSSIFFALNASGNGWPSTYGTIHTIRGYDSGVSAIQYFYPYNVKAPVKCRMAYYPNDVWGNWAEVIDSSGPSTTALVPNLNAEYVGGYGISFSAIANTVAVRNGSGNLTGVQFVSSAPSGSAPFVVASNTMVPGLNTELHGGFKVSELERKAAGTISADLNAGAALVHGKYIYSDSVANSPVAGLWGTLDVTVSDGGTYNGSNWIFQVARVASSSAGTTREFRRSKINNAAWSAWSEYWHADTHNSTGDPHTQYALKSTLADTLTYGGVINMLGDSGRFVGPENDPKDYKCSDAFANSTFFSSWNGTSVADGGKFIYDNSTYGGAAGSLNSDVASLVTAIGGSTRYGPEYHIASYTMGPGTYGPNATVPTAYLMTACSSMPAGGVASRFTVSFWIRLKTGTRVVIDKDFRLRKNGVIQSAPVQLTSADGWMHIENVIGAGSGYSNGAPYIHATAGDVVQIALPVVVLGGVGVGVHKNPVMGASLGFVPLPLSSYTASDVLAKLLTVDGAGSKLDADLLDGHHSGDFLLADGSNSIFLELGANRGSGGVSYIDFHTSGAGDFDARIIADGGNGTGNGTLSLQGGRIVTNTQLWVAQNTAYGASSSLTLPIGDSDTGINWVTDGRLDFYSNGQLPFQLNGDAYFKTTSDGMVSLPHFWNAYRYKPLVSARLSADTPIASNVMTKLLFSTKEGDARGEFSNGTYTAQTNGWYFVSSFVKGLINTNASANLKIFVNNAFHKSLATLAGNGNTLSLNGTAMIWLTAGWALDIRVEVFGGTNLWGSSTDAGYLHITKLAD</sequence>
<dbReference type="InterPro" id="IPR022225">
    <property type="entry name" value="Phage_tail_fibre_N"/>
</dbReference>
<dbReference type="Pfam" id="PF12571">
    <property type="entry name" value="Phage_tail_fib"/>
    <property type="match status" value="1"/>
</dbReference>
<dbReference type="Proteomes" id="UP000033163">
    <property type="component" value="Chromosome I"/>
</dbReference>
<gene>
    <name evidence="3" type="ORF">PRIO_6087</name>
</gene>
<organism evidence="3 4">
    <name type="scientific">Paenibacillus riograndensis SBR5</name>
    <dbReference type="NCBI Taxonomy" id="1073571"/>
    <lineage>
        <taxon>Bacteria</taxon>
        <taxon>Bacillati</taxon>
        <taxon>Bacillota</taxon>
        <taxon>Bacilli</taxon>
        <taxon>Bacillales</taxon>
        <taxon>Paenibacillaceae</taxon>
        <taxon>Paenibacillus</taxon>
        <taxon>Paenibacillus sonchi group</taxon>
    </lineage>
</organism>
<dbReference type="KEGG" id="pri:PRIO_6087"/>
<protein>
    <recommendedName>
        <fullName evidence="2">Phage tail fibre protein N-terminal domain-containing protein</fullName>
    </recommendedName>
</protein>
<dbReference type="HOGENOM" id="CLU_273941_0_0_9"/>
<dbReference type="PATRIC" id="fig|1073571.4.peg.6509"/>
<feature type="compositionally biased region" description="Low complexity" evidence="1">
    <location>
        <begin position="296"/>
        <end position="315"/>
    </location>
</feature>
<evidence type="ECO:0000313" key="4">
    <source>
        <dbReference type="Proteomes" id="UP000033163"/>
    </source>
</evidence>
<accession>A0A0E3WJA3</accession>
<dbReference type="CDD" id="cd19958">
    <property type="entry name" value="pyocin_knob"/>
    <property type="match status" value="1"/>
</dbReference>
<feature type="domain" description="Phage tail fibre protein N-terminal" evidence="2">
    <location>
        <begin position="8"/>
        <end position="152"/>
    </location>
</feature>
<dbReference type="EMBL" id="LN831776">
    <property type="protein sequence ID" value="CQR58438.1"/>
    <property type="molecule type" value="Genomic_DNA"/>
</dbReference>
<evidence type="ECO:0000313" key="3">
    <source>
        <dbReference type="EMBL" id="CQR58438.1"/>
    </source>
</evidence>
<feature type="region of interest" description="Disordered" evidence="1">
    <location>
        <begin position="295"/>
        <end position="315"/>
    </location>
</feature>
<dbReference type="AlphaFoldDB" id="A0A0E3WJA3"/>
<proteinExistence type="predicted"/>
<evidence type="ECO:0000256" key="1">
    <source>
        <dbReference type="SAM" id="MobiDB-lite"/>
    </source>
</evidence>
<reference evidence="4" key="1">
    <citation type="submission" date="2015-03" db="EMBL/GenBank/DDBJ databases">
        <authorList>
            <person name="Wibberg D."/>
        </authorList>
    </citation>
    <scope>NUCLEOTIDE SEQUENCE [LARGE SCALE GENOMIC DNA]</scope>
</reference>